<proteinExistence type="inferred from homology"/>
<dbReference type="FunFam" id="1.10.10.140:FF:000001">
    <property type="entry name" value="Cytochrome c oxidase subunit 6B1"/>
    <property type="match status" value="1"/>
</dbReference>
<dbReference type="InterPro" id="IPR015943">
    <property type="entry name" value="WD40/YVTN_repeat-like_dom_sf"/>
</dbReference>
<dbReference type="InterPro" id="IPR036549">
    <property type="entry name" value="CX6/COA6-like_sf"/>
</dbReference>
<dbReference type="Pfam" id="PF02297">
    <property type="entry name" value="COX6B"/>
    <property type="match status" value="1"/>
</dbReference>
<keyword evidence="4 10" id="KW-0853">WD repeat</keyword>
<dbReference type="Proteomes" id="UP000789706">
    <property type="component" value="Unassembled WGS sequence"/>
</dbReference>
<keyword evidence="7" id="KW-1015">Disulfide bond</keyword>
<dbReference type="PANTHER" id="PTHR18763:SF0">
    <property type="entry name" value="WD REPEAT-CONTAINING PROTEIN 18"/>
    <property type="match status" value="1"/>
</dbReference>
<evidence type="ECO:0000256" key="8">
    <source>
        <dbReference type="ARBA" id="ARBA00074891"/>
    </source>
</evidence>
<evidence type="ECO:0000256" key="9">
    <source>
        <dbReference type="ARBA" id="ARBA00082359"/>
    </source>
</evidence>
<accession>A0A9N8V3X3</accession>
<organism evidence="11 12">
    <name type="scientific">Diversispora eburnea</name>
    <dbReference type="NCBI Taxonomy" id="1213867"/>
    <lineage>
        <taxon>Eukaryota</taxon>
        <taxon>Fungi</taxon>
        <taxon>Fungi incertae sedis</taxon>
        <taxon>Mucoromycota</taxon>
        <taxon>Glomeromycotina</taxon>
        <taxon>Glomeromycetes</taxon>
        <taxon>Diversisporales</taxon>
        <taxon>Diversisporaceae</taxon>
        <taxon>Diversispora</taxon>
    </lineage>
</organism>
<dbReference type="GO" id="GO:0006261">
    <property type="term" value="P:DNA-templated DNA replication"/>
    <property type="evidence" value="ECO:0007669"/>
    <property type="project" value="TreeGrafter"/>
</dbReference>
<dbReference type="GO" id="GO:0016020">
    <property type="term" value="C:membrane"/>
    <property type="evidence" value="ECO:0007669"/>
    <property type="project" value="UniProtKB-ARBA"/>
</dbReference>
<gene>
    <name evidence="11" type="ORF">DEBURN_LOCUS1119</name>
</gene>
<dbReference type="CDD" id="cd00926">
    <property type="entry name" value="Cyt_c_Oxidase_VIb"/>
    <property type="match status" value="1"/>
</dbReference>
<feature type="repeat" description="WD" evidence="10">
    <location>
        <begin position="210"/>
        <end position="225"/>
    </location>
</feature>
<dbReference type="InterPro" id="IPR048280">
    <property type="entry name" value="COX6B-like"/>
</dbReference>
<evidence type="ECO:0000256" key="4">
    <source>
        <dbReference type="ARBA" id="ARBA00022574"/>
    </source>
</evidence>
<evidence type="ECO:0000313" key="11">
    <source>
        <dbReference type="EMBL" id="CAG8437228.1"/>
    </source>
</evidence>
<dbReference type="Gene3D" id="2.130.10.10">
    <property type="entry name" value="YVTN repeat-like/Quinoprotein amine dehydrogenase"/>
    <property type="match status" value="1"/>
</dbReference>
<comment type="similarity">
    <text evidence="2">Belongs to the cytochrome c oxidase subunit 6B family.</text>
</comment>
<comment type="similarity">
    <text evidence="3">Belongs to the WD repeat IPI3/WDR18 family.</text>
</comment>
<dbReference type="SUPFAM" id="SSF47694">
    <property type="entry name" value="Cytochrome c oxidase subunit h"/>
    <property type="match status" value="1"/>
</dbReference>
<comment type="caution">
    <text evidence="11">The sequence shown here is derived from an EMBL/GenBank/DDBJ whole genome shotgun (WGS) entry which is preliminary data.</text>
</comment>
<reference evidence="11" key="1">
    <citation type="submission" date="2021-06" db="EMBL/GenBank/DDBJ databases">
        <authorList>
            <person name="Kallberg Y."/>
            <person name="Tangrot J."/>
            <person name="Rosling A."/>
        </authorList>
    </citation>
    <scope>NUCLEOTIDE SEQUENCE</scope>
    <source>
        <strain evidence="11">AZ414A</strain>
    </source>
</reference>
<dbReference type="SMART" id="SM00320">
    <property type="entry name" value="WD40"/>
    <property type="match status" value="2"/>
</dbReference>
<dbReference type="InterPro" id="IPR045227">
    <property type="entry name" value="WDR18/Ipi3/RID3"/>
</dbReference>
<dbReference type="EMBL" id="CAJVPK010000045">
    <property type="protein sequence ID" value="CAG8437228.1"/>
    <property type="molecule type" value="Genomic_DNA"/>
</dbReference>
<evidence type="ECO:0000256" key="7">
    <source>
        <dbReference type="ARBA" id="ARBA00023157"/>
    </source>
</evidence>
<evidence type="ECO:0000256" key="3">
    <source>
        <dbReference type="ARBA" id="ARBA00010143"/>
    </source>
</evidence>
<sequence>MLTELVLTSSSTEPIIHVWDFRTGTLVTTFKQNVCNKHGLALIPFPGQPDRVGLIIASQDQIHLKIICPEKLNSLAVTNQGSHCAGGTDNGKIYLSTGRLCRVFDAHYKKINVLKFTYDDTALISGSEDAGLNVWLMSRQDEEESETLSPYYSLPDHSLPITDIICGIGSFNKARILTERILFAGGKDNLIYQVNLYRRKFENKMEITSIGGSQDGNVRVWDIDSPITSLRTFLKPPDLFKIGLSMNKSIIQPIQPFKRIQQRRKLMQSDDSEEFVTLILNDNIDNVFDVTRYDGYDGQERKNQRQFRTGDETNKLQIQVSELQSELLRIHGHYQRVKGLHDEMYQELVSDFIDSENFETKTITLRTAGFDARFPNTNQTKHCWQNYVDYHKCIRSRGEDFPPCKQFFRAFNSLCPNDFISKWDTQRDEGNFPVNLNS</sequence>
<keyword evidence="6" id="KW-0496">Mitochondrion</keyword>
<dbReference type="PROSITE" id="PS51808">
    <property type="entry name" value="CHCH"/>
    <property type="match status" value="1"/>
</dbReference>
<evidence type="ECO:0000313" key="12">
    <source>
        <dbReference type="Proteomes" id="UP000789706"/>
    </source>
</evidence>
<feature type="repeat" description="WD" evidence="10">
    <location>
        <begin position="104"/>
        <end position="145"/>
    </location>
</feature>
<keyword evidence="12" id="KW-1185">Reference proteome</keyword>
<evidence type="ECO:0000256" key="10">
    <source>
        <dbReference type="PROSITE-ProRule" id="PRU00221"/>
    </source>
</evidence>
<dbReference type="PROSITE" id="PS50082">
    <property type="entry name" value="WD_REPEATS_2"/>
    <property type="match status" value="2"/>
</dbReference>
<evidence type="ECO:0000256" key="2">
    <source>
        <dbReference type="ARBA" id="ARBA00006425"/>
    </source>
</evidence>
<dbReference type="InterPro" id="IPR001680">
    <property type="entry name" value="WD40_rpt"/>
</dbReference>
<dbReference type="SUPFAM" id="SSF50978">
    <property type="entry name" value="WD40 repeat-like"/>
    <property type="match status" value="1"/>
</dbReference>
<dbReference type="PROSITE" id="PS50294">
    <property type="entry name" value="WD_REPEATS_REGION"/>
    <property type="match status" value="1"/>
</dbReference>
<dbReference type="InterPro" id="IPR036322">
    <property type="entry name" value="WD40_repeat_dom_sf"/>
</dbReference>
<protein>
    <recommendedName>
        <fullName evidence="8">Cytochrome c oxidase subunit 12, mitochondrial</fullName>
    </recommendedName>
    <alternativeName>
        <fullName evidence="9">Cytochrome c oxidase polypeptide VIb</fullName>
    </alternativeName>
</protein>
<comment type="subcellular location">
    <subcellularLocation>
        <location evidence="1">Mitochondrion</location>
    </subcellularLocation>
</comment>
<dbReference type="Gene3D" id="1.10.10.140">
    <property type="entry name" value="Cytochrome c oxidase, subunit VIb"/>
    <property type="match status" value="1"/>
</dbReference>
<dbReference type="GO" id="GO:0120330">
    <property type="term" value="C:rixosome complex"/>
    <property type="evidence" value="ECO:0007669"/>
    <property type="project" value="TreeGrafter"/>
</dbReference>
<dbReference type="GO" id="GO:0005739">
    <property type="term" value="C:mitochondrion"/>
    <property type="evidence" value="ECO:0007669"/>
    <property type="project" value="UniProtKB-SubCell"/>
</dbReference>
<keyword evidence="5" id="KW-0677">Repeat</keyword>
<evidence type="ECO:0000256" key="1">
    <source>
        <dbReference type="ARBA" id="ARBA00004173"/>
    </source>
</evidence>
<dbReference type="AlphaFoldDB" id="A0A9N8V3X3"/>
<dbReference type="Pfam" id="PF00400">
    <property type="entry name" value="WD40"/>
    <property type="match status" value="1"/>
</dbReference>
<dbReference type="GO" id="GO:0005656">
    <property type="term" value="C:nuclear pre-replicative complex"/>
    <property type="evidence" value="ECO:0007669"/>
    <property type="project" value="TreeGrafter"/>
</dbReference>
<dbReference type="GO" id="GO:0006364">
    <property type="term" value="P:rRNA processing"/>
    <property type="evidence" value="ECO:0007669"/>
    <property type="project" value="TreeGrafter"/>
</dbReference>
<dbReference type="PANTHER" id="PTHR18763">
    <property type="entry name" value="WD-REPEAT PROTEIN 18"/>
    <property type="match status" value="1"/>
</dbReference>
<evidence type="ECO:0000256" key="6">
    <source>
        <dbReference type="ARBA" id="ARBA00023128"/>
    </source>
</evidence>
<dbReference type="OrthoDB" id="756370at2759"/>
<name>A0A9N8V3X3_9GLOM</name>
<evidence type="ECO:0000256" key="5">
    <source>
        <dbReference type="ARBA" id="ARBA00022737"/>
    </source>
</evidence>